<evidence type="ECO:0000256" key="5">
    <source>
        <dbReference type="ARBA" id="ARBA00023163"/>
    </source>
</evidence>
<organism evidence="8 9">
    <name type="scientific">Dendrothele bispora (strain CBS 962.96)</name>
    <dbReference type="NCBI Taxonomy" id="1314807"/>
    <lineage>
        <taxon>Eukaryota</taxon>
        <taxon>Fungi</taxon>
        <taxon>Dikarya</taxon>
        <taxon>Basidiomycota</taxon>
        <taxon>Agaricomycotina</taxon>
        <taxon>Agaricomycetes</taxon>
        <taxon>Agaricomycetidae</taxon>
        <taxon>Agaricales</taxon>
        <taxon>Agaricales incertae sedis</taxon>
        <taxon>Dendrothele</taxon>
    </lineage>
</organism>
<dbReference type="Proteomes" id="UP000297245">
    <property type="component" value="Unassembled WGS sequence"/>
</dbReference>
<dbReference type="Pfam" id="PF02229">
    <property type="entry name" value="PC4"/>
    <property type="match status" value="1"/>
</dbReference>
<gene>
    <name evidence="8" type="ORF">K435DRAFT_648192</name>
</gene>
<keyword evidence="9" id="KW-1185">Reference proteome</keyword>
<dbReference type="AlphaFoldDB" id="A0A4S8MPS4"/>
<sequence>SNAGSGGVKVLKSSDGEKYIDLGKKKRATVRSFKGNMLVDIREFYGDDGNEKPGKKGISLTMEQWETLKDSMSTIDDLLVTQ</sequence>
<comment type="similarity">
    <text evidence="2">Belongs to the transcriptional coactivator PC4 family.</text>
</comment>
<dbReference type="InterPro" id="IPR045125">
    <property type="entry name" value="Sub1/Tcp4-like"/>
</dbReference>
<keyword evidence="4" id="KW-0238">DNA-binding</keyword>
<dbReference type="OrthoDB" id="2505440at2759"/>
<evidence type="ECO:0000256" key="2">
    <source>
        <dbReference type="ARBA" id="ARBA00009001"/>
    </source>
</evidence>
<name>A0A4S8MPS4_DENBC</name>
<dbReference type="GO" id="GO:0060261">
    <property type="term" value="P:positive regulation of transcription initiation by RNA polymerase II"/>
    <property type="evidence" value="ECO:0007669"/>
    <property type="project" value="InterPro"/>
</dbReference>
<feature type="domain" description="Transcriptional coactivator p15 (PC4) C-terminal" evidence="7">
    <location>
        <begin position="21"/>
        <end position="70"/>
    </location>
</feature>
<evidence type="ECO:0000256" key="4">
    <source>
        <dbReference type="ARBA" id="ARBA00023125"/>
    </source>
</evidence>
<keyword evidence="3" id="KW-0805">Transcription regulation</keyword>
<evidence type="ECO:0000313" key="8">
    <source>
        <dbReference type="EMBL" id="THV05020.1"/>
    </source>
</evidence>
<dbReference type="GO" id="GO:0005634">
    <property type="term" value="C:nucleus"/>
    <property type="evidence" value="ECO:0007669"/>
    <property type="project" value="UniProtKB-SubCell"/>
</dbReference>
<evidence type="ECO:0000256" key="3">
    <source>
        <dbReference type="ARBA" id="ARBA00023015"/>
    </source>
</evidence>
<dbReference type="GO" id="GO:0003677">
    <property type="term" value="F:DNA binding"/>
    <property type="evidence" value="ECO:0007669"/>
    <property type="project" value="UniProtKB-KW"/>
</dbReference>
<evidence type="ECO:0000256" key="6">
    <source>
        <dbReference type="ARBA" id="ARBA00023242"/>
    </source>
</evidence>
<comment type="subcellular location">
    <subcellularLocation>
        <location evidence="1">Nucleus</location>
    </subcellularLocation>
</comment>
<feature type="non-terminal residue" evidence="8">
    <location>
        <position position="1"/>
    </location>
</feature>
<evidence type="ECO:0000259" key="7">
    <source>
        <dbReference type="Pfam" id="PF02229"/>
    </source>
</evidence>
<keyword evidence="6" id="KW-0539">Nucleus</keyword>
<dbReference type="Gene3D" id="2.30.31.10">
    <property type="entry name" value="Transcriptional Coactivator Pc4, Chain A"/>
    <property type="match status" value="1"/>
</dbReference>
<protein>
    <submittedName>
        <fullName evidence="8">Transcriptional coactivator p15</fullName>
    </submittedName>
</protein>
<evidence type="ECO:0000256" key="1">
    <source>
        <dbReference type="ARBA" id="ARBA00004123"/>
    </source>
</evidence>
<evidence type="ECO:0000313" key="9">
    <source>
        <dbReference type="Proteomes" id="UP000297245"/>
    </source>
</evidence>
<dbReference type="InterPro" id="IPR003173">
    <property type="entry name" value="PC4_C"/>
</dbReference>
<dbReference type="GO" id="GO:0003713">
    <property type="term" value="F:transcription coactivator activity"/>
    <property type="evidence" value="ECO:0007669"/>
    <property type="project" value="InterPro"/>
</dbReference>
<reference evidence="8 9" key="1">
    <citation type="journal article" date="2019" name="Nat. Ecol. Evol.">
        <title>Megaphylogeny resolves global patterns of mushroom evolution.</title>
        <authorList>
            <person name="Varga T."/>
            <person name="Krizsan K."/>
            <person name="Foldi C."/>
            <person name="Dima B."/>
            <person name="Sanchez-Garcia M."/>
            <person name="Sanchez-Ramirez S."/>
            <person name="Szollosi G.J."/>
            <person name="Szarkandi J.G."/>
            <person name="Papp V."/>
            <person name="Albert L."/>
            <person name="Andreopoulos W."/>
            <person name="Angelini C."/>
            <person name="Antonin V."/>
            <person name="Barry K.W."/>
            <person name="Bougher N.L."/>
            <person name="Buchanan P."/>
            <person name="Buyck B."/>
            <person name="Bense V."/>
            <person name="Catcheside P."/>
            <person name="Chovatia M."/>
            <person name="Cooper J."/>
            <person name="Damon W."/>
            <person name="Desjardin D."/>
            <person name="Finy P."/>
            <person name="Geml J."/>
            <person name="Haridas S."/>
            <person name="Hughes K."/>
            <person name="Justo A."/>
            <person name="Karasinski D."/>
            <person name="Kautmanova I."/>
            <person name="Kiss B."/>
            <person name="Kocsube S."/>
            <person name="Kotiranta H."/>
            <person name="LaButti K.M."/>
            <person name="Lechner B.E."/>
            <person name="Liimatainen K."/>
            <person name="Lipzen A."/>
            <person name="Lukacs Z."/>
            <person name="Mihaltcheva S."/>
            <person name="Morgado L.N."/>
            <person name="Niskanen T."/>
            <person name="Noordeloos M.E."/>
            <person name="Ohm R.A."/>
            <person name="Ortiz-Santana B."/>
            <person name="Ovrebo C."/>
            <person name="Racz N."/>
            <person name="Riley R."/>
            <person name="Savchenko A."/>
            <person name="Shiryaev A."/>
            <person name="Soop K."/>
            <person name="Spirin V."/>
            <person name="Szebenyi C."/>
            <person name="Tomsovsky M."/>
            <person name="Tulloss R.E."/>
            <person name="Uehling J."/>
            <person name="Grigoriev I.V."/>
            <person name="Vagvolgyi C."/>
            <person name="Papp T."/>
            <person name="Martin F.M."/>
            <person name="Miettinen O."/>
            <person name="Hibbett D.S."/>
            <person name="Nagy L.G."/>
        </authorList>
    </citation>
    <scope>NUCLEOTIDE SEQUENCE [LARGE SCALE GENOMIC DNA]</scope>
    <source>
        <strain evidence="8 9">CBS 962.96</strain>
    </source>
</reference>
<accession>A0A4S8MPS4</accession>
<dbReference type="InterPro" id="IPR009044">
    <property type="entry name" value="ssDNA-bd_transcriptional_reg"/>
</dbReference>
<proteinExistence type="inferred from homology"/>
<keyword evidence="5" id="KW-0804">Transcription</keyword>
<dbReference type="PANTHER" id="PTHR13215">
    <property type="entry name" value="RNA POLYMERASE II TRANSCRIPTIONAL COACTIVATOR"/>
    <property type="match status" value="1"/>
</dbReference>
<dbReference type="EMBL" id="ML179051">
    <property type="protein sequence ID" value="THV05020.1"/>
    <property type="molecule type" value="Genomic_DNA"/>
</dbReference>
<dbReference type="SUPFAM" id="SSF54447">
    <property type="entry name" value="ssDNA-binding transcriptional regulator domain"/>
    <property type="match status" value="1"/>
</dbReference>